<sequence>MTTIKFFLYANLLVFLAACSPKPYQVAQKIQEEKVKEVVTKMDTNVAPVLVDSLGNSLVTSFIPTVNFSSRKPNFVIIHHTAQDSLAQTIRTFTLERTQVSAHYIVGRNGEVVQMLNDELRAWHAGNSKWGNNYDMNSASIGIELDNNGFEPFSDSQISSLLILLTKLKTTYNIPTPNFIGHSDIAPKRKPDPSILFPWKKLADNGFGLWYDIPNLPPPANFDVESALRIIGYDTRDLPAAIIAFKRHFVKLDLNPVMNEWDKCVLYNLYKKY</sequence>
<feature type="domain" description="N-acetylmuramoyl-L-alanine amidase" evidence="5">
    <location>
        <begin position="61"/>
        <end position="194"/>
    </location>
</feature>
<dbReference type="SUPFAM" id="SSF55846">
    <property type="entry name" value="N-acetylmuramoyl-L-alanine amidase-like"/>
    <property type="match status" value="1"/>
</dbReference>
<dbReference type="RefSeq" id="WP_379047223.1">
    <property type="nucleotide sequence ID" value="NZ_JBHSKW010000064.1"/>
</dbReference>
<keyword evidence="3 6" id="KW-0378">Hydrolase</keyword>
<dbReference type="InterPro" id="IPR002502">
    <property type="entry name" value="Amidase_domain"/>
</dbReference>
<dbReference type="Pfam" id="PF01510">
    <property type="entry name" value="Amidase_2"/>
    <property type="match status" value="1"/>
</dbReference>
<dbReference type="InterPro" id="IPR036505">
    <property type="entry name" value="Amidase/PGRP_sf"/>
</dbReference>
<reference evidence="7" key="1">
    <citation type="journal article" date="2019" name="Int. J. Syst. Evol. Microbiol.">
        <title>The Global Catalogue of Microorganisms (GCM) 10K type strain sequencing project: providing services to taxonomists for standard genome sequencing and annotation.</title>
        <authorList>
            <consortium name="The Broad Institute Genomics Platform"/>
            <consortium name="The Broad Institute Genome Sequencing Center for Infectious Disease"/>
            <person name="Wu L."/>
            <person name="Ma J."/>
        </authorList>
    </citation>
    <scope>NUCLEOTIDE SEQUENCE [LARGE SCALE GENOMIC DNA]</scope>
    <source>
        <strain evidence="7">KCTC 42456</strain>
    </source>
</reference>
<dbReference type="PROSITE" id="PS51257">
    <property type="entry name" value="PROKAR_LIPOPROTEIN"/>
    <property type="match status" value="1"/>
</dbReference>
<dbReference type="PANTHER" id="PTHR30417:SF1">
    <property type="entry name" value="N-ACETYLMURAMOYL-L-ALANINE AMIDASE AMID"/>
    <property type="match status" value="1"/>
</dbReference>
<evidence type="ECO:0000256" key="2">
    <source>
        <dbReference type="ARBA" id="ARBA00011901"/>
    </source>
</evidence>
<evidence type="ECO:0000313" key="6">
    <source>
        <dbReference type="EMBL" id="MFD2732603.1"/>
    </source>
</evidence>
<evidence type="ECO:0000313" key="7">
    <source>
        <dbReference type="Proteomes" id="UP001597546"/>
    </source>
</evidence>
<gene>
    <name evidence="6" type="ORF">ACFSSE_12915</name>
</gene>
<accession>A0ABW5TVN7</accession>
<evidence type="ECO:0000259" key="5">
    <source>
        <dbReference type="SMART" id="SM00644"/>
    </source>
</evidence>
<name>A0ABW5TVN7_9SPHI</name>
<keyword evidence="4" id="KW-0961">Cell wall biogenesis/degradation</keyword>
<proteinExistence type="predicted"/>
<evidence type="ECO:0000256" key="4">
    <source>
        <dbReference type="ARBA" id="ARBA00023316"/>
    </source>
</evidence>
<dbReference type="CDD" id="cd06583">
    <property type="entry name" value="PGRP"/>
    <property type="match status" value="1"/>
</dbReference>
<comment type="catalytic activity">
    <reaction evidence="1">
        <text>Hydrolyzes the link between N-acetylmuramoyl residues and L-amino acid residues in certain cell-wall glycopeptides.</text>
        <dbReference type="EC" id="3.5.1.28"/>
    </reaction>
</comment>
<protein>
    <recommendedName>
        <fullName evidence="2">N-acetylmuramoyl-L-alanine amidase</fullName>
        <ecNumber evidence="2">3.5.1.28</ecNumber>
    </recommendedName>
</protein>
<evidence type="ECO:0000256" key="3">
    <source>
        <dbReference type="ARBA" id="ARBA00022801"/>
    </source>
</evidence>
<dbReference type="SMART" id="SM00644">
    <property type="entry name" value="Ami_2"/>
    <property type="match status" value="1"/>
</dbReference>
<dbReference type="GO" id="GO:0008745">
    <property type="term" value="F:N-acetylmuramoyl-L-alanine amidase activity"/>
    <property type="evidence" value="ECO:0007669"/>
    <property type="project" value="UniProtKB-EC"/>
</dbReference>
<dbReference type="Proteomes" id="UP001597546">
    <property type="component" value="Unassembled WGS sequence"/>
</dbReference>
<organism evidence="6 7">
    <name type="scientific">Pedobacter alpinus</name>
    <dbReference type="NCBI Taxonomy" id="1590643"/>
    <lineage>
        <taxon>Bacteria</taxon>
        <taxon>Pseudomonadati</taxon>
        <taxon>Bacteroidota</taxon>
        <taxon>Sphingobacteriia</taxon>
        <taxon>Sphingobacteriales</taxon>
        <taxon>Sphingobacteriaceae</taxon>
        <taxon>Pedobacter</taxon>
    </lineage>
</organism>
<comment type="caution">
    <text evidence="6">The sequence shown here is derived from an EMBL/GenBank/DDBJ whole genome shotgun (WGS) entry which is preliminary data.</text>
</comment>
<keyword evidence="7" id="KW-1185">Reference proteome</keyword>
<dbReference type="EMBL" id="JBHULV010000045">
    <property type="protein sequence ID" value="MFD2732603.1"/>
    <property type="molecule type" value="Genomic_DNA"/>
</dbReference>
<dbReference type="PANTHER" id="PTHR30417">
    <property type="entry name" value="N-ACETYLMURAMOYL-L-ALANINE AMIDASE AMID"/>
    <property type="match status" value="1"/>
</dbReference>
<dbReference type="InterPro" id="IPR051206">
    <property type="entry name" value="NAMLAA_amidase_2"/>
</dbReference>
<evidence type="ECO:0000256" key="1">
    <source>
        <dbReference type="ARBA" id="ARBA00001561"/>
    </source>
</evidence>
<dbReference type="EC" id="3.5.1.28" evidence="2"/>
<dbReference type="Gene3D" id="3.40.80.10">
    <property type="entry name" value="Peptidoglycan recognition protein-like"/>
    <property type="match status" value="1"/>
</dbReference>